<evidence type="ECO:0000259" key="1">
    <source>
        <dbReference type="Pfam" id="PF00296"/>
    </source>
</evidence>
<dbReference type="Gene3D" id="3.20.20.30">
    <property type="entry name" value="Luciferase-like domain"/>
    <property type="match status" value="1"/>
</dbReference>
<dbReference type="InterPro" id="IPR011251">
    <property type="entry name" value="Luciferase-like_dom"/>
</dbReference>
<accession>A0A543P1S1</accession>
<dbReference type="AlphaFoldDB" id="A0A543P1S1"/>
<dbReference type="GO" id="GO:0016705">
    <property type="term" value="F:oxidoreductase activity, acting on paired donors, with incorporation or reduction of molecular oxygen"/>
    <property type="evidence" value="ECO:0007669"/>
    <property type="project" value="InterPro"/>
</dbReference>
<comment type="caution">
    <text evidence="2">The sequence shown here is derived from an EMBL/GenBank/DDBJ whole genome shotgun (WGS) entry which is preliminary data.</text>
</comment>
<dbReference type="CDD" id="cd01097">
    <property type="entry name" value="Tetrahydromethanopterin_reductase"/>
    <property type="match status" value="1"/>
</dbReference>
<dbReference type="Proteomes" id="UP000319865">
    <property type="component" value="Unassembled WGS sequence"/>
</dbReference>
<dbReference type="Pfam" id="PF00296">
    <property type="entry name" value="Bac_luciferase"/>
    <property type="match status" value="1"/>
</dbReference>
<dbReference type="InterPro" id="IPR050564">
    <property type="entry name" value="F420-G6PD/mer"/>
</dbReference>
<sequence>MRVEASLRATPTGDVPVTAAELERAGASGVCDSESSRDPMLTMAMAAVTTERIGLATAVTIAFPRSPMVVAYGARMLHDQTGGRFRLGLGTQVQRHMEHRFGVPWDSPGPRLRDYVQALRAVWRSWETGGPLAHSGPFYSMDLMTPEFSPGPAPNGPVPVDIAAVNPYNLELAGELCDGVRLHVFSTPGYVRDVVRPRLEAGAARAGRDLAGFEVYGGGFVATGATAADVAQARERARARVAFYGSTLAYLPVLERHGWGGLREELRELVRQERWDDLPGAVPDEVLDEFCTACTYAELAPALARRWAGLITTVQLPAPVPYFAQWNGFADACAAVAEL</sequence>
<dbReference type="InterPro" id="IPR036661">
    <property type="entry name" value="Luciferase-like_sf"/>
</dbReference>
<proteinExistence type="predicted"/>
<dbReference type="PANTHER" id="PTHR43244:SF2">
    <property type="entry name" value="CONSERVED HYPOTHETICAL ALANINE AND PROLINE-RICH PROTEIN"/>
    <property type="match status" value="1"/>
</dbReference>
<dbReference type="EMBL" id="VFQE01000002">
    <property type="protein sequence ID" value="TQN38011.1"/>
    <property type="molecule type" value="Genomic_DNA"/>
</dbReference>
<evidence type="ECO:0000313" key="2">
    <source>
        <dbReference type="EMBL" id="TQN38011.1"/>
    </source>
</evidence>
<dbReference type="InterPro" id="IPR019919">
    <property type="entry name" value="Lucif-like_OxRdtase_MSMEG_2256"/>
</dbReference>
<dbReference type="PANTHER" id="PTHR43244">
    <property type="match status" value="1"/>
</dbReference>
<dbReference type="NCBIfam" id="TIGR03617">
    <property type="entry name" value="F420_MSMEG_2256"/>
    <property type="match status" value="1"/>
</dbReference>
<gene>
    <name evidence="2" type="ORF">FHU33_4691</name>
</gene>
<keyword evidence="3" id="KW-1185">Reference proteome</keyword>
<name>A0A543P1S1_9ACTN</name>
<organism evidence="2 3">
    <name type="scientific">Blastococcus colisei</name>
    <dbReference type="NCBI Taxonomy" id="1564162"/>
    <lineage>
        <taxon>Bacteria</taxon>
        <taxon>Bacillati</taxon>
        <taxon>Actinomycetota</taxon>
        <taxon>Actinomycetes</taxon>
        <taxon>Geodermatophilales</taxon>
        <taxon>Geodermatophilaceae</taxon>
        <taxon>Blastococcus</taxon>
    </lineage>
</organism>
<dbReference type="SUPFAM" id="SSF51679">
    <property type="entry name" value="Bacterial luciferase-like"/>
    <property type="match status" value="1"/>
</dbReference>
<dbReference type="RefSeq" id="WP_170182665.1">
    <property type="nucleotide sequence ID" value="NZ_VFQE01000002.1"/>
</dbReference>
<reference evidence="2 3" key="1">
    <citation type="submission" date="2019-06" db="EMBL/GenBank/DDBJ databases">
        <title>Sequencing the genomes of 1000 actinobacteria strains.</title>
        <authorList>
            <person name="Klenk H.-P."/>
        </authorList>
    </citation>
    <scope>NUCLEOTIDE SEQUENCE [LARGE SCALE GENOMIC DNA]</scope>
    <source>
        <strain evidence="2 3">DSM 46837</strain>
    </source>
</reference>
<protein>
    <submittedName>
        <fullName evidence="2">Putative F420-dependent oxidoreductase</fullName>
    </submittedName>
</protein>
<evidence type="ECO:0000313" key="3">
    <source>
        <dbReference type="Proteomes" id="UP000319865"/>
    </source>
</evidence>
<feature type="domain" description="Luciferase-like" evidence="1">
    <location>
        <begin position="18"/>
        <end position="305"/>
    </location>
</feature>